<feature type="compositionally biased region" description="Acidic residues" evidence="1">
    <location>
        <begin position="1"/>
        <end position="11"/>
    </location>
</feature>
<feature type="domain" description="BAH" evidence="2">
    <location>
        <begin position="83"/>
        <end position="216"/>
    </location>
</feature>
<reference evidence="3" key="1">
    <citation type="submission" date="2021-01" db="EMBL/GenBank/DDBJ databases">
        <authorList>
            <person name="Corre E."/>
            <person name="Pelletier E."/>
            <person name="Niang G."/>
            <person name="Scheremetjew M."/>
            <person name="Finn R."/>
            <person name="Kale V."/>
            <person name="Holt S."/>
            <person name="Cochrane G."/>
            <person name="Meng A."/>
            <person name="Brown T."/>
            <person name="Cohen L."/>
        </authorList>
    </citation>
    <scope>NUCLEOTIDE SEQUENCE</scope>
    <source>
        <strain evidence="3">CCMP325</strain>
    </source>
</reference>
<dbReference type="InterPro" id="IPR001025">
    <property type="entry name" value="BAH_dom"/>
</dbReference>
<proteinExistence type="predicted"/>
<protein>
    <recommendedName>
        <fullName evidence="2">BAH domain-containing protein</fullName>
    </recommendedName>
</protein>
<feature type="region of interest" description="Disordered" evidence="1">
    <location>
        <begin position="275"/>
        <end position="367"/>
    </location>
</feature>
<evidence type="ECO:0000313" key="3">
    <source>
        <dbReference type="EMBL" id="CAD8469703.1"/>
    </source>
</evidence>
<dbReference type="EMBL" id="HBEO01003645">
    <property type="protein sequence ID" value="CAD8469703.1"/>
    <property type="molecule type" value="Transcribed_RNA"/>
</dbReference>
<dbReference type="InterPro" id="IPR043151">
    <property type="entry name" value="BAH_sf"/>
</dbReference>
<feature type="compositionally biased region" description="Basic and acidic residues" evidence="1">
    <location>
        <begin position="25"/>
        <end position="35"/>
    </location>
</feature>
<dbReference type="Gene3D" id="2.30.30.490">
    <property type="match status" value="1"/>
</dbReference>
<organism evidence="3">
    <name type="scientific">Hanusia phi</name>
    <dbReference type="NCBI Taxonomy" id="3032"/>
    <lineage>
        <taxon>Eukaryota</taxon>
        <taxon>Cryptophyceae</taxon>
        <taxon>Pyrenomonadales</taxon>
        <taxon>Geminigeraceae</taxon>
        <taxon>Hanusia</taxon>
    </lineage>
</organism>
<evidence type="ECO:0000259" key="2">
    <source>
        <dbReference type="PROSITE" id="PS51038"/>
    </source>
</evidence>
<dbReference type="GO" id="GO:0003682">
    <property type="term" value="F:chromatin binding"/>
    <property type="evidence" value="ECO:0007669"/>
    <property type="project" value="InterPro"/>
</dbReference>
<feature type="region of interest" description="Disordered" evidence="1">
    <location>
        <begin position="1"/>
        <end position="46"/>
    </location>
</feature>
<name>A0A7S0E1Q1_9CRYP</name>
<dbReference type="AlphaFoldDB" id="A0A7S0E1Q1"/>
<sequence length="616" mass="70094">MTSVEDEVEESSEIKKLKKHRSRKVWIDEDTSRQDEEADEEASESPRFTLGLPLRSKSGELVKVKLGNRRGAQLYESITTSRREYKLLDDCFVEAEKGSMPFLGKIVAIGEGGPQQAVEEFGRYFVILYWYYQAREISKQCIERYRKKGIDLERHHKCILLSFHMDEVSPDALRKPFKVYFSKVEPKDPELHLKEPFDWCCSYVWDARGQENDNLSSGELHSMADSNYCDSPTKYQQAYGLQSIQHFVHLCCEKFPYPYPVQDYVYTQLDSKKGPKKLKVNPLTKEPEKGPKTKGSGSESPLDKGHAGKKRDKIQSPAKKRPHDGSAGTEQDAKRPKMIKTKALGLKNKPRHPIPSQPNVHSSEVKKFSDVKPKIDPKLEARILEVTKITRTPAKMKDVDWAFQELETAIESRSSSRITHEMRTMGKMKIFPLILNLTQAPVRLQAALQKIKPLGFEDAMREGEAILENWHLSIGKYMTKQNIVTGDYDGRQQLISLADKANVRKIGLKLAEKFITVKAIPLLSEAIWKQIAATKNERYRILSALPLELQSLIEGGIDAWKPQTGGRTSKVHTSYDQSFVSQQLVRVELRLQDLFSKAVDKVSESLTALTADPSSL</sequence>
<evidence type="ECO:0000256" key="1">
    <source>
        <dbReference type="SAM" id="MobiDB-lite"/>
    </source>
</evidence>
<gene>
    <name evidence="3" type="ORF">HPHI1048_LOCUS2588</name>
</gene>
<accession>A0A7S0E1Q1</accession>
<feature type="compositionally biased region" description="Basic residues" evidence="1">
    <location>
        <begin position="307"/>
        <end position="322"/>
    </location>
</feature>
<dbReference type="PROSITE" id="PS51038">
    <property type="entry name" value="BAH"/>
    <property type="match status" value="1"/>
</dbReference>